<evidence type="ECO:0008006" key="3">
    <source>
        <dbReference type="Google" id="ProtNLM"/>
    </source>
</evidence>
<dbReference type="InterPro" id="IPR001646">
    <property type="entry name" value="5peptide_repeat"/>
</dbReference>
<evidence type="ECO:0000313" key="2">
    <source>
        <dbReference type="Proteomes" id="UP000239187"/>
    </source>
</evidence>
<name>A0A2L0UJI1_9MICC</name>
<dbReference type="SUPFAM" id="SSF141571">
    <property type="entry name" value="Pentapeptide repeat-like"/>
    <property type="match status" value="1"/>
</dbReference>
<organism evidence="1 2">
    <name type="scientific">Arthrobacter agilis</name>
    <dbReference type="NCBI Taxonomy" id="37921"/>
    <lineage>
        <taxon>Bacteria</taxon>
        <taxon>Bacillati</taxon>
        <taxon>Actinomycetota</taxon>
        <taxon>Actinomycetes</taxon>
        <taxon>Micrococcales</taxon>
        <taxon>Micrococcaceae</taxon>
        <taxon>Arthrobacter</taxon>
    </lineage>
</organism>
<evidence type="ECO:0000313" key="1">
    <source>
        <dbReference type="EMBL" id="AUZ89430.1"/>
    </source>
</evidence>
<dbReference type="Proteomes" id="UP000239187">
    <property type="component" value="Chromosome"/>
</dbReference>
<dbReference type="EMBL" id="CP024915">
    <property type="protein sequence ID" value="AUZ89430.1"/>
    <property type="molecule type" value="Genomic_DNA"/>
</dbReference>
<dbReference type="PANTHER" id="PTHR14136">
    <property type="entry name" value="BTB_POZ DOMAIN-CONTAINING PROTEIN KCTD9"/>
    <property type="match status" value="1"/>
</dbReference>
<dbReference type="PANTHER" id="PTHR14136:SF17">
    <property type="entry name" value="BTB_POZ DOMAIN-CONTAINING PROTEIN KCTD9"/>
    <property type="match status" value="1"/>
</dbReference>
<dbReference type="Pfam" id="PF00805">
    <property type="entry name" value="Pentapeptide"/>
    <property type="match status" value="1"/>
</dbReference>
<dbReference type="AlphaFoldDB" id="A0A2L0UJI1"/>
<proteinExistence type="predicted"/>
<protein>
    <recommendedName>
        <fullName evidence="3">Pentapeptide repeat-containing protein</fullName>
    </recommendedName>
</protein>
<reference evidence="1 2" key="1">
    <citation type="submission" date="2017-11" db="EMBL/GenBank/DDBJ databases">
        <title>Draft genome of Arthrobacter agilis strain UMCV2, a plant growth-promoting rhizobacterium and biocontrol capacity of phytopathogenic fungi.</title>
        <authorList>
            <person name="Martinez-Camara R."/>
            <person name="Santoyo G."/>
            <person name="Moreno-Hagelsieb G."/>
            <person name="Valencia-Cantero E."/>
        </authorList>
    </citation>
    <scope>NUCLEOTIDE SEQUENCE [LARGE SCALE GENOMIC DNA]</scope>
    <source>
        <strain evidence="1 2">UMCV2</strain>
    </source>
</reference>
<accession>A0A2L0UJI1</accession>
<dbReference type="InterPro" id="IPR051082">
    <property type="entry name" value="Pentapeptide-BTB/POZ_domain"/>
</dbReference>
<dbReference type="Gene3D" id="2.160.20.80">
    <property type="entry name" value="E3 ubiquitin-protein ligase SopA"/>
    <property type="match status" value="1"/>
</dbReference>
<gene>
    <name evidence="1" type="ORF">CVO76_13845</name>
</gene>
<sequence length="283" mass="29844">MPLHLSAHPDVELTADCSRCFALCCSALGFERSTDFAHDKPAGQACRNLAADFSCTIHARLRGEGYKGCTVFDCFGAGQHVAQQTFGGRSWTAHAEVRPAMFAAFPVVRQLHEVLWHLDDAARLAGSSGSVPPQHASSIAALVSETVSLTRLDPAGLDAVDLDALRARVGPALSAVSGAVRTAAGGRRIPRRLAPGADLLGADLAGQDLRGADLRGSYLIAADLRGADLRWVDLLGADLRDAHLHGADLSHALFLTPMQVAAASGDSRTRLPDRIDAPSSWNT</sequence>